<proteinExistence type="predicted"/>
<sequence length="23" mass="2857">MGKLRPRRKEIRILRSHLKKIVK</sequence>
<evidence type="ECO:0000313" key="2">
    <source>
        <dbReference type="Proteomes" id="UP000634136"/>
    </source>
</evidence>
<dbReference type="Proteomes" id="UP000634136">
    <property type="component" value="Unassembled WGS sequence"/>
</dbReference>
<accession>A0A834SW72</accession>
<comment type="caution">
    <text evidence="1">The sequence shown here is derived from an EMBL/GenBank/DDBJ whole genome shotgun (WGS) entry which is preliminary data.</text>
</comment>
<organism evidence="1 2">
    <name type="scientific">Senna tora</name>
    <dbReference type="NCBI Taxonomy" id="362788"/>
    <lineage>
        <taxon>Eukaryota</taxon>
        <taxon>Viridiplantae</taxon>
        <taxon>Streptophyta</taxon>
        <taxon>Embryophyta</taxon>
        <taxon>Tracheophyta</taxon>
        <taxon>Spermatophyta</taxon>
        <taxon>Magnoliopsida</taxon>
        <taxon>eudicotyledons</taxon>
        <taxon>Gunneridae</taxon>
        <taxon>Pentapetalae</taxon>
        <taxon>rosids</taxon>
        <taxon>fabids</taxon>
        <taxon>Fabales</taxon>
        <taxon>Fabaceae</taxon>
        <taxon>Caesalpinioideae</taxon>
        <taxon>Cassia clade</taxon>
        <taxon>Senna</taxon>
    </lineage>
</organism>
<keyword evidence="2" id="KW-1185">Reference proteome</keyword>
<protein>
    <submittedName>
        <fullName evidence="1">Uncharacterized protein</fullName>
    </submittedName>
</protein>
<evidence type="ECO:0000313" key="1">
    <source>
        <dbReference type="EMBL" id="KAF7811583.1"/>
    </source>
</evidence>
<dbReference type="AlphaFoldDB" id="A0A834SW72"/>
<name>A0A834SW72_9FABA</name>
<gene>
    <name evidence="1" type="ORF">G2W53_032559</name>
</gene>
<dbReference type="EMBL" id="JAAIUW010000010">
    <property type="protein sequence ID" value="KAF7811583.1"/>
    <property type="molecule type" value="Genomic_DNA"/>
</dbReference>
<reference evidence="1" key="1">
    <citation type="submission" date="2020-09" db="EMBL/GenBank/DDBJ databases">
        <title>Genome-Enabled Discovery of Anthraquinone Biosynthesis in Senna tora.</title>
        <authorList>
            <person name="Kang S.-H."/>
            <person name="Pandey R.P."/>
            <person name="Lee C.-M."/>
            <person name="Sim J.-S."/>
            <person name="Jeong J.-T."/>
            <person name="Choi B.-S."/>
            <person name="Jung M."/>
            <person name="Ginzburg D."/>
            <person name="Zhao K."/>
            <person name="Won S.Y."/>
            <person name="Oh T.-J."/>
            <person name="Yu Y."/>
            <person name="Kim N.-H."/>
            <person name="Lee O.R."/>
            <person name="Lee T.-H."/>
            <person name="Bashyal P."/>
            <person name="Kim T.-S."/>
            <person name="Lee W.-H."/>
            <person name="Kawkins C."/>
            <person name="Kim C.-K."/>
            <person name="Kim J.S."/>
            <person name="Ahn B.O."/>
            <person name="Rhee S.Y."/>
            <person name="Sohng J.K."/>
        </authorList>
    </citation>
    <scope>NUCLEOTIDE SEQUENCE</scope>
    <source>
        <tissue evidence="1">Leaf</tissue>
    </source>
</reference>